<evidence type="ECO:0000259" key="2">
    <source>
        <dbReference type="Pfam" id="PF00144"/>
    </source>
</evidence>
<comment type="caution">
    <text evidence="3">The sequence shown here is derived from an EMBL/GenBank/DDBJ whole genome shotgun (WGS) entry which is preliminary data.</text>
</comment>
<name>A0A0R2X696_9GAMM</name>
<evidence type="ECO:0000313" key="4">
    <source>
        <dbReference type="Proteomes" id="UP000052138"/>
    </source>
</evidence>
<dbReference type="InterPro" id="IPR001466">
    <property type="entry name" value="Beta-lactam-related"/>
</dbReference>
<feature type="signal peptide" evidence="1">
    <location>
        <begin position="1"/>
        <end position="30"/>
    </location>
</feature>
<dbReference type="InterPro" id="IPR012338">
    <property type="entry name" value="Beta-lactam/transpept-like"/>
</dbReference>
<dbReference type="InterPro" id="IPR050789">
    <property type="entry name" value="Diverse_Enzym_Activities"/>
</dbReference>
<organism evidence="3 4">
    <name type="scientific">OM182 bacterium BACL3 MAG-120924-bin41</name>
    <dbReference type="NCBI Taxonomy" id="1655632"/>
    <lineage>
        <taxon>Bacteria</taxon>
        <taxon>Pseudomonadati</taxon>
        <taxon>Pseudomonadota</taxon>
        <taxon>Gammaproteobacteria</taxon>
        <taxon>OMG group</taxon>
        <taxon>OM182 clade</taxon>
    </lineage>
</organism>
<evidence type="ECO:0000256" key="1">
    <source>
        <dbReference type="SAM" id="SignalP"/>
    </source>
</evidence>
<keyword evidence="1" id="KW-0732">Signal</keyword>
<dbReference type="Proteomes" id="UP000052138">
    <property type="component" value="Unassembled WGS sequence"/>
</dbReference>
<gene>
    <name evidence="3" type="ORF">ABS30_02230</name>
</gene>
<protein>
    <recommendedName>
        <fullName evidence="2">Beta-lactamase-related domain-containing protein</fullName>
    </recommendedName>
</protein>
<accession>A0A0R2X696</accession>
<proteinExistence type="predicted"/>
<dbReference type="EMBL" id="LIDJ01000037">
    <property type="protein sequence ID" value="KRP29955.1"/>
    <property type="molecule type" value="Genomic_DNA"/>
</dbReference>
<sequence>MRENHFLTLNRALNGAMLAAVLLTSSSVFAAEIASPESVGMSSAALNSATARLQKHIDDGEIAGVVAAVARDGKLVYQVALGKLDRERDADMREDALFRIYSMSREITSVAALRLFEEGAFNFDDPVSKYLPEFSDQRVLLNSESTDLEATRPRVGEMTIAHLLTHTSGLGSRSSALYRENNVRDRAQSLDAMVSKAARVPLFQDPGTEFRYGIHATIIGKLIEVWSGQPFEEYLQQNLLAPLGMTSTLFWAEGNDADRLAQLYRPEAGELSPYAIETVPWTQRPVLVEGGVGLLSSVPDYVRFSQMVLDRGKIPGTEERILSEATAALMYENAVPEAAMPIGDSRYWLGSGWSLGGFNVVLDPSTYAYPVSKSTIWWDGSAGTRFFIDPIEGTVIVIMAQVSPSNGGGFRENFSHLVDAAIIERR</sequence>
<dbReference type="Gene3D" id="3.40.710.10">
    <property type="entry name" value="DD-peptidase/beta-lactamase superfamily"/>
    <property type="match status" value="1"/>
</dbReference>
<feature type="domain" description="Beta-lactamase-related" evidence="2">
    <location>
        <begin position="53"/>
        <end position="412"/>
    </location>
</feature>
<dbReference type="AlphaFoldDB" id="A0A0R2X696"/>
<dbReference type="PANTHER" id="PTHR43283:SF3">
    <property type="entry name" value="BETA-LACTAMASE FAMILY PROTEIN (AFU_ORTHOLOGUE AFUA_5G07500)"/>
    <property type="match status" value="1"/>
</dbReference>
<dbReference type="SUPFAM" id="SSF56601">
    <property type="entry name" value="beta-lactamase/transpeptidase-like"/>
    <property type="match status" value="1"/>
</dbReference>
<dbReference type="Pfam" id="PF00144">
    <property type="entry name" value="Beta-lactamase"/>
    <property type="match status" value="1"/>
</dbReference>
<evidence type="ECO:0000313" key="3">
    <source>
        <dbReference type="EMBL" id="KRP29955.1"/>
    </source>
</evidence>
<feature type="chain" id="PRO_5006427658" description="Beta-lactamase-related domain-containing protein" evidence="1">
    <location>
        <begin position="31"/>
        <end position="426"/>
    </location>
</feature>
<reference evidence="3 4" key="1">
    <citation type="submission" date="2015-10" db="EMBL/GenBank/DDBJ databases">
        <title>Metagenome-Assembled Genomes uncover a global brackish microbiome.</title>
        <authorList>
            <person name="Hugerth L.W."/>
            <person name="Larsson J."/>
            <person name="Alneberg J."/>
            <person name="Lindh M.V."/>
            <person name="Legrand C."/>
            <person name="Pinhassi J."/>
            <person name="Andersson A.F."/>
        </authorList>
    </citation>
    <scope>NUCLEOTIDE SEQUENCE [LARGE SCALE GENOMIC DNA]</scope>
    <source>
        <strain evidence="3">BACL3 MAG-120924-bin41</strain>
    </source>
</reference>
<dbReference type="PANTHER" id="PTHR43283">
    <property type="entry name" value="BETA-LACTAMASE-RELATED"/>
    <property type="match status" value="1"/>
</dbReference>